<name>A0A2P2QY30_RHIMU</name>
<organism evidence="1">
    <name type="scientific">Rhizophora mucronata</name>
    <name type="common">Asiatic mangrove</name>
    <dbReference type="NCBI Taxonomy" id="61149"/>
    <lineage>
        <taxon>Eukaryota</taxon>
        <taxon>Viridiplantae</taxon>
        <taxon>Streptophyta</taxon>
        <taxon>Embryophyta</taxon>
        <taxon>Tracheophyta</taxon>
        <taxon>Spermatophyta</taxon>
        <taxon>Magnoliopsida</taxon>
        <taxon>eudicotyledons</taxon>
        <taxon>Gunneridae</taxon>
        <taxon>Pentapetalae</taxon>
        <taxon>rosids</taxon>
        <taxon>fabids</taxon>
        <taxon>Malpighiales</taxon>
        <taxon>Rhizophoraceae</taxon>
        <taxon>Rhizophora</taxon>
    </lineage>
</organism>
<accession>A0A2P2QY30</accession>
<dbReference type="AlphaFoldDB" id="A0A2P2QY30"/>
<reference evidence="1" key="1">
    <citation type="submission" date="2018-02" db="EMBL/GenBank/DDBJ databases">
        <title>Rhizophora mucronata_Transcriptome.</title>
        <authorList>
            <person name="Meera S.P."/>
            <person name="Sreeshan A."/>
            <person name="Augustine A."/>
        </authorList>
    </citation>
    <scope>NUCLEOTIDE SEQUENCE</scope>
    <source>
        <tissue evidence="1">Leaf</tissue>
    </source>
</reference>
<protein>
    <submittedName>
        <fullName evidence="1">Uncharacterized protein</fullName>
    </submittedName>
</protein>
<proteinExistence type="predicted"/>
<evidence type="ECO:0000313" key="1">
    <source>
        <dbReference type="EMBL" id="MBX71855.1"/>
    </source>
</evidence>
<sequence>MYLSLKFYKVHLSVAPLRVKTHVAFMHISRPEAFAFSENPDFSDHVHISSVFC</sequence>
<dbReference type="EMBL" id="GGEC01091371">
    <property type="protein sequence ID" value="MBX71855.1"/>
    <property type="molecule type" value="Transcribed_RNA"/>
</dbReference>